<evidence type="ECO:0000313" key="2">
    <source>
        <dbReference type="EMBL" id="MBP0445970.1"/>
    </source>
</evidence>
<evidence type="ECO:0008006" key="4">
    <source>
        <dbReference type="Google" id="ProtNLM"/>
    </source>
</evidence>
<protein>
    <recommendedName>
        <fullName evidence="4">Nitrogen fixation protein FixH</fullName>
    </recommendedName>
</protein>
<keyword evidence="1" id="KW-0812">Transmembrane</keyword>
<evidence type="ECO:0000256" key="1">
    <source>
        <dbReference type="SAM" id="Phobius"/>
    </source>
</evidence>
<dbReference type="EMBL" id="JAGIZB010000013">
    <property type="protein sequence ID" value="MBP0445970.1"/>
    <property type="molecule type" value="Genomic_DNA"/>
</dbReference>
<dbReference type="Proteomes" id="UP000681594">
    <property type="component" value="Unassembled WGS sequence"/>
</dbReference>
<keyword evidence="1" id="KW-0472">Membrane</keyword>
<evidence type="ECO:0000313" key="3">
    <source>
        <dbReference type="Proteomes" id="UP000681594"/>
    </source>
</evidence>
<feature type="transmembrane region" description="Helical" evidence="1">
    <location>
        <begin position="24"/>
        <end position="43"/>
    </location>
</feature>
<sequence length="163" mass="17838">MDEASRIVGEDLAFQRKVWRFQRLGWFGMAVLILLAMAGAFGGGPLSYASARSDDGALEVAWERIERLGRSSELRIRIRQLAPGPLELRLEEGLVEDVEVAGGQPRPVSETRAPGRIGMRFEPPPGEQWAEILLNLRATRPGLVSGTLAAGASRVRVRIVVLP</sequence>
<keyword evidence="3" id="KW-1185">Reference proteome</keyword>
<comment type="caution">
    <text evidence="2">The sequence shown here is derived from an EMBL/GenBank/DDBJ whole genome shotgun (WGS) entry which is preliminary data.</text>
</comment>
<reference evidence="2 3" key="1">
    <citation type="submission" date="2021-03" db="EMBL/GenBank/DDBJ databases">
        <authorList>
            <person name="So Y."/>
        </authorList>
    </citation>
    <scope>NUCLEOTIDE SEQUENCE [LARGE SCALE GENOMIC DNA]</scope>
    <source>
        <strain evidence="2 3">SSH11</strain>
    </source>
</reference>
<organism evidence="2 3">
    <name type="scientific">Pararoseomonas baculiformis</name>
    <dbReference type="NCBI Taxonomy" id="2820812"/>
    <lineage>
        <taxon>Bacteria</taxon>
        <taxon>Pseudomonadati</taxon>
        <taxon>Pseudomonadota</taxon>
        <taxon>Alphaproteobacteria</taxon>
        <taxon>Acetobacterales</taxon>
        <taxon>Acetobacteraceae</taxon>
        <taxon>Pararoseomonas</taxon>
    </lineage>
</organism>
<accession>A0ABS4AG36</accession>
<keyword evidence="1" id="KW-1133">Transmembrane helix</keyword>
<gene>
    <name evidence="2" type="ORF">J8J14_14430</name>
</gene>
<name>A0ABS4AG36_9PROT</name>
<proteinExistence type="predicted"/>